<dbReference type="InterPro" id="IPR051010">
    <property type="entry name" value="BCAA_transport"/>
</dbReference>
<feature type="transmembrane region" description="Helical" evidence="5">
    <location>
        <begin position="52"/>
        <end position="74"/>
    </location>
</feature>
<accession>A0A1N6I5D4</accession>
<reference evidence="7 8" key="1">
    <citation type="submission" date="2016-11" db="EMBL/GenBank/DDBJ databases">
        <authorList>
            <person name="Jaros S."/>
            <person name="Januszkiewicz K."/>
            <person name="Wedrychowicz H."/>
        </authorList>
    </citation>
    <scope>NUCLEOTIDE SEQUENCE [LARGE SCALE GENOMIC DNA]</scope>
    <source>
        <strain evidence="7 8">GAS95</strain>
    </source>
</reference>
<dbReference type="PRINTS" id="PR00337">
    <property type="entry name" value="LEUILEVALBP"/>
</dbReference>
<dbReference type="Gene3D" id="3.40.50.2300">
    <property type="match status" value="2"/>
</dbReference>
<sequence>MNADTRQVEIDLQTAMKEFAYQPQRALDQATENAAVPLVGQCMSSTASRRKLLRGLAAFVSLGIASVLAAPSAWAASGAATGEPVYFGVSGPLTGPNAQYGAQWKAGFDLALDQINASGGIDGHPLQYVFEDSQSDPRQAVSIAQKFVADPRILIELGDFSSPASMAASPIYQRAGLVQLGFTNSHPDFTKGGDFIWSPSVSQTDAQPLLADLAAKQGFRHVAVLYQNTDWGRASKDVFVKSAAARGVQVVAAEGYQPTDQDFRATLVRVNAAHPDALVLIAYYSDGAQIVRQARASGIDLPVVAASSVYSPKFFELGGTAVNGVTTNTSFFPGDPRPEVQSFVHAFEAKYHREPDAFNAFAYDATIIAAYALRTGGADRRGARDALLKLRDIPSVVFGKATFDPTTRRVIGVKSINLVAHDGQWVLLDKNAAVASK</sequence>
<evidence type="ECO:0000256" key="4">
    <source>
        <dbReference type="ARBA" id="ARBA00022970"/>
    </source>
</evidence>
<gene>
    <name evidence="7" type="ORF">SAMN05444165_1820</name>
</gene>
<keyword evidence="3" id="KW-0732">Signal</keyword>
<dbReference type="InterPro" id="IPR028081">
    <property type="entry name" value="Leu-bd"/>
</dbReference>
<organism evidence="7 8">
    <name type="scientific">Paraburkholderia phenazinium</name>
    <dbReference type="NCBI Taxonomy" id="60549"/>
    <lineage>
        <taxon>Bacteria</taxon>
        <taxon>Pseudomonadati</taxon>
        <taxon>Pseudomonadota</taxon>
        <taxon>Betaproteobacteria</taxon>
        <taxon>Burkholderiales</taxon>
        <taxon>Burkholderiaceae</taxon>
        <taxon>Paraburkholderia</taxon>
    </lineage>
</organism>
<dbReference type="GO" id="GO:0006865">
    <property type="term" value="P:amino acid transport"/>
    <property type="evidence" value="ECO:0007669"/>
    <property type="project" value="UniProtKB-KW"/>
</dbReference>
<proteinExistence type="inferred from homology"/>
<evidence type="ECO:0000256" key="2">
    <source>
        <dbReference type="ARBA" id="ARBA00022448"/>
    </source>
</evidence>
<dbReference type="EMBL" id="FSRU01000001">
    <property type="protein sequence ID" value="SIO27135.1"/>
    <property type="molecule type" value="Genomic_DNA"/>
</dbReference>
<keyword evidence="5" id="KW-0812">Transmembrane</keyword>
<protein>
    <submittedName>
        <fullName evidence="7">Amino acid/amide ABC transporter substrate-binding protein, HAAT family</fullName>
    </submittedName>
</protein>
<dbReference type="PANTHER" id="PTHR30483">
    <property type="entry name" value="LEUCINE-SPECIFIC-BINDING PROTEIN"/>
    <property type="match status" value="1"/>
</dbReference>
<evidence type="ECO:0000256" key="1">
    <source>
        <dbReference type="ARBA" id="ARBA00010062"/>
    </source>
</evidence>
<dbReference type="InterPro" id="IPR006311">
    <property type="entry name" value="TAT_signal"/>
</dbReference>
<dbReference type="Proteomes" id="UP000185151">
    <property type="component" value="Unassembled WGS sequence"/>
</dbReference>
<evidence type="ECO:0000313" key="8">
    <source>
        <dbReference type="Proteomes" id="UP000185151"/>
    </source>
</evidence>
<dbReference type="InterPro" id="IPR000709">
    <property type="entry name" value="Leu_Ile_Val-bd"/>
</dbReference>
<dbReference type="PANTHER" id="PTHR30483:SF6">
    <property type="entry name" value="PERIPLASMIC BINDING PROTEIN OF ABC TRANSPORTER FOR NATURAL AMINO ACIDS"/>
    <property type="match status" value="1"/>
</dbReference>
<dbReference type="SUPFAM" id="SSF53822">
    <property type="entry name" value="Periplasmic binding protein-like I"/>
    <property type="match status" value="1"/>
</dbReference>
<dbReference type="Pfam" id="PF13458">
    <property type="entry name" value="Peripla_BP_6"/>
    <property type="match status" value="1"/>
</dbReference>
<name>A0A1N6I5D4_9BURK</name>
<evidence type="ECO:0000259" key="6">
    <source>
        <dbReference type="Pfam" id="PF13458"/>
    </source>
</evidence>
<dbReference type="InterPro" id="IPR028082">
    <property type="entry name" value="Peripla_BP_I"/>
</dbReference>
<dbReference type="PROSITE" id="PS51318">
    <property type="entry name" value="TAT"/>
    <property type="match status" value="1"/>
</dbReference>
<keyword evidence="4" id="KW-0029">Amino-acid transport</keyword>
<dbReference type="CDD" id="cd06349">
    <property type="entry name" value="PBP1_ABC_HAAT-like"/>
    <property type="match status" value="1"/>
</dbReference>
<keyword evidence="5" id="KW-0472">Membrane</keyword>
<keyword evidence="8" id="KW-1185">Reference proteome</keyword>
<dbReference type="AlphaFoldDB" id="A0A1N6I5D4"/>
<evidence type="ECO:0000256" key="3">
    <source>
        <dbReference type="ARBA" id="ARBA00022729"/>
    </source>
</evidence>
<feature type="domain" description="Leucine-binding protein" evidence="6">
    <location>
        <begin position="84"/>
        <end position="411"/>
    </location>
</feature>
<evidence type="ECO:0000256" key="5">
    <source>
        <dbReference type="SAM" id="Phobius"/>
    </source>
</evidence>
<keyword evidence="5" id="KW-1133">Transmembrane helix</keyword>
<evidence type="ECO:0000313" key="7">
    <source>
        <dbReference type="EMBL" id="SIO27135.1"/>
    </source>
</evidence>
<comment type="similarity">
    <text evidence="1">Belongs to the leucine-binding protein family.</text>
</comment>
<keyword evidence="2" id="KW-0813">Transport</keyword>